<organism evidence="2 3">
    <name type="scientific">Portunus trituberculatus</name>
    <name type="common">Swimming crab</name>
    <name type="synonym">Neptunus trituberculatus</name>
    <dbReference type="NCBI Taxonomy" id="210409"/>
    <lineage>
        <taxon>Eukaryota</taxon>
        <taxon>Metazoa</taxon>
        <taxon>Ecdysozoa</taxon>
        <taxon>Arthropoda</taxon>
        <taxon>Crustacea</taxon>
        <taxon>Multicrustacea</taxon>
        <taxon>Malacostraca</taxon>
        <taxon>Eumalacostraca</taxon>
        <taxon>Eucarida</taxon>
        <taxon>Decapoda</taxon>
        <taxon>Pleocyemata</taxon>
        <taxon>Brachyura</taxon>
        <taxon>Eubrachyura</taxon>
        <taxon>Portunoidea</taxon>
        <taxon>Portunidae</taxon>
        <taxon>Portuninae</taxon>
        <taxon>Portunus</taxon>
    </lineage>
</organism>
<evidence type="ECO:0000313" key="3">
    <source>
        <dbReference type="Proteomes" id="UP000324222"/>
    </source>
</evidence>
<accession>A0A5B7HE54</accession>
<name>A0A5B7HE54_PORTR</name>
<dbReference type="EMBL" id="VSRR010027269">
    <property type="protein sequence ID" value="MPC68089.1"/>
    <property type="molecule type" value="Genomic_DNA"/>
</dbReference>
<evidence type="ECO:0000256" key="1">
    <source>
        <dbReference type="SAM" id="MobiDB-lite"/>
    </source>
</evidence>
<dbReference type="Proteomes" id="UP000324222">
    <property type="component" value="Unassembled WGS sequence"/>
</dbReference>
<dbReference type="AlphaFoldDB" id="A0A5B7HE54"/>
<sequence>MATPTPASESPSREGTINVSRIPQNRGASGGDLRRYYADFPWNDYCFYIIDQFLCAEHITEVIVSGMEM</sequence>
<feature type="compositionally biased region" description="Polar residues" evidence="1">
    <location>
        <begin position="1"/>
        <end position="27"/>
    </location>
</feature>
<evidence type="ECO:0000313" key="2">
    <source>
        <dbReference type="EMBL" id="MPC68089.1"/>
    </source>
</evidence>
<gene>
    <name evidence="2" type="ORF">E2C01_062281</name>
</gene>
<reference evidence="2 3" key="1">
    <citation type="submission" date="2019-05" db="EMBL/GenBank/DDBJ databases">
        <title>Another draft genome of Portunus trituberculatus and its Hox gene families provides insights of decapod evolution.</title>
        <authorList>
            <person name="Jeong J.-H."/>
            <person name="Song I."/>
            <person name="Kim S."/>
            <person name="Choi T."/>
            <person name="Kim D."/>
            <person name="Ryu S."/>
            <person name="Kim W."/>
        </authorList>
    </citation>
    <scope>NUCLEOTIDE SEQUENCE [LARGE SCALE GENOMIC DNA]</scope>
    <source>
        <tissue evidence="2">Muscle</tissue>
    </source>
</reference>
<proteinExistence type="predicted"/>
<comment type="caution">
    <text evidence="2">The sequence shown here is derived from an EMBL/GenBank/DDBJ whole genome shotgun (WGS) entry which is preliminary data.</text>
</comment>
<protein>
    <submittedName>
        <fullName evidence="2">Uncharacterized protein</fullName>
    </submittedName>
</protein>
<keyword evidence="3" id="KW-1185">Reference proteome</keyword>
<feature type="region of interest" description="Disordered" evidence="1">
    <location>
        <begin position="1"/>
        <end position="31"/>
    </location>
</feature>